<comment type="caution">
    <text evidence="2">The sequence shown here is derived from an EMBL/GenBank/DDBJ whole genome shotgun (WGS) entry which is preliminary data.</text>
</comment>
<keyword evidence="3" id="KW-1185">Reference proteome</keyword>
<reference evidence="2" key="1">
    <citation type="submission" date="2013-11" db="EMBL/GenBank/DDBJ databases">
        <title>Genome sequence of the fusiform rust pathogen reveals effectors for host alternation and coevolution with pine.</title>
        <authorList>
            <consortium name="DOE Joint Genome Institute"/>
            <person name="Smith K."/>
            <person name="Pendleton A."/>
            <person name="Kubisiak T."/>
            <person name="Anderson C."/>
            <person name="Salamov A."/>
            <person name="Aerts A."/>
            <person name="Riley R."/>
            <person name="Clum A."/>
            <person name="Lindquist E."/>
            <person name="Ence D."/>
            <person name="Campbell M."/>
            <person name="Kronenberg Z."/>
            <person name="Feau N."/>
            <person name="Dhillon B."/>
            <person name="Hamelin R."/>
            <person name="Burleigh J."/>
            <person name="Smith J."/>
            <person name="Yandell M."/>
            <person name="Nelson C."/>
            <person name="Grigoriev I."/>
            <person name="Davis J."/>
        </authorList>
    </citation>
    <scope>NUCLEOTIDE SEQUENCE</scope>
    <source>
        <strain evidence="2">G11</strain>
    </source>
</reference>
<feature type="region of interest" description="Disordered" evidence="1">
    <location>
        <begin position="186"/>
        <end position="215"/>
    </location>
</feature>
<sequence>MIDSDFGDYFLKAVPGDAVGGCCGVTEKAAFTLHTLFKNLIGLSVVMAQSKAFPSIPYSSFATHRKPSTSSPNTRQRENYEQSQAYVSQPSPPRLTVTSSDGESDGEDGTRSHLSSSAIDPSFPASELPFASEPALETELETELPPLKKLRPTRFNGGVTEEDDFEDGCSQPKIIVTNAIKGILTKKEHSSPTASGSTSPTYCGSVSGPINTTPPPRHIKYLEPKSSPLAGLGAHQLMPSCPSSLNTSGFEVGNGINSDHEQDQDRSGRSTVFEGPVTAIMHLTHSADAYDRTSIVVEKSLRLPPRQDASECGRWVNSSEMPIPAGNRSWDGSSPSRKLKCQVTNLDPLEKGKNRAQSSQETCELSITRTTTTSFNQALSFPAHGSLTDLQQFRNHEECEDEDDESSEWRTELGEDEAEPDDQEDDEVGLDTDAQGDGLRGFGKWSRKDVFDYDDALGGF</sequence>
<feature type="compositionally biased region" description="Acidic residues" evidence="1">
    <location>
        <begin position="414"/>
        <end position="430"/>
    </location>
</feature>
<protein>
    <submittedName>
        <fullName evidence="2">Uncharacterized protein</fullName>
    </submittedName>
</protein>
<name>A0A9P6NKQ9_9BASI</name>
<evidence type="ECO:0000256" key="1">
    <source>
        <dbReference type="SAM" id="MobiDB-lite"/>
    </source>
</evidence>
<feature type="region of interest" description="Disordered" evidence="1">
    <location>
        <begin position="396"/>
        <end position="445"/>
    </location>
</feature>
<feature type="compositionally biased region" description="Low complexity" evidence="1">
    <location>
        <begin position="191"/>
        <end position="201"/>
    </location>
</feature>
<accession>A0A9P6NKQ9</accession>
<feature type="region of interest" description="Disordered" evidence="1">
    <location>
        <begin position="61"/>
        <end position="128"/>
    </location>
</feature>
<dbReference type="OrthoDB" id="2505345at2759"/>
<dbReference type="EMBL" id="MU167268">
    <property type="protein sequence ID" value="KAG0145967.1"/>
    <property type="molecule type" value="Genomic_DNA"/>
</dbReference>
<feature type="region of interest" description="Disordered" evidence="1">
    <location>
        <begin position="317"/>
        <end position="337"/>
    </location>
</feature>
<feature type="compositionally biased region" description="Polar residues" evidence="1">
    <location>
        <begin position="61"/>
        <end position="74"/>
    </location>
</feature>
<dbReference type="Proteomes" id="UP000886653">
    <property type="component" value="Unassembled WGS sequence"/>
</dbReference>
<evidence type="ECO:0000313" key="3">
    <source>
        <dbReference type="Proteomes" id="UP000886653"/>
    </source>
</evidence>
<gene>
    <name evidence="2" type="ORF">CROQUDRAFT_549123</name>
</gene>
<evidence type="ECO:0000313" key="2">
    <source>
        <dbReference type="EMBL" id="KAG0145967.1"/>
    </source>
</evidence>
<organism evidence="2 3">
    <name type="scientific">Cronartium quercuum f. sp. fusiforme G11</name>
    <dbReference type="NCBI Taxonomy" id="708437"/>
    <lineage>
        <taxon>Eukaryota</taxon>
        <taxon>Fungi</taxon>
        <taxon>Dikarya</taxon>
        <taxon>Basidiomycota</taxon>
        <taxon>Pucciniomycotina</taxon>
        <taxon>Pucciniomycetes</taxon>
        <taxon>Pucciniales</taxon>
        <taxon>Coleosporiaceae</taxon>
        <taxon>Cronartium</taxon>
    </lineage>
</organism>
<feature type="compositionally biased region" description="Polar residues" evidence="1">
    <location>
        <begin position="202"/>
        <end position="211"/>
    </location>
</feature>
<dbReference type="AlphaFoldDB" id="A0A9P6NKQ9"/>
<proteinExistence type="predicted"/>